<organism evidence="3 4">
    <name type="scientific">Rubripirellula lacrimiformis</name>
    <dbReference type="NCBI Taxonomy" id="1930273"/>
    <lineage>
        <taxon>Bacteria</taxon>
        <taxon>Pseudomonadati</taxon>
        <taxon>Planctomycetota</taxon>
        <taxon>Planctomycetia</taxon>
        <taxon>Pirellulales</taxon>
        <taxon>Pirellulaceae</taxon>
        <taxon>Rubripirellula</taxon>
    </lineage>
</organism>
<feature type="domain" description="DinB-like" evidence="2">
    <location>
        <begin position="50"/>
        <end position="174"/>
    </location>
</feature>
<dbReference type="InterPro" id="IPR034660">
    <property type="entry name" value="DinB/YfiT-like"/>
</dbReference>
<evidence type="ECO:0000259" key="2">
    <source>
        <dbReference type="Pfam" id="PF12867"/>
    </source>
</evidence>
<feature type="region of interest" description="Disordered" evidence="1">
    <location>
        <begin position="184"/>
        <end position="206"/>
    </location>
</feature>
<dbReference type="Proteomes" id="UP000318538">
    <property type="component" value="Chromosome"/>
</dbReference>
<protein>
    <submittedName>
        <fullName evidence="3">DinB superfamily protein</fullName>
    </submittedName>
</protein>
<sequence length="206" mass="23223">MNNIASRRPQPEEFAETLSASVYQRDQVEKVDGECALAVLRGQLHWICELTGHLSTGQIDRIHAPYSWTIRQVLAHCLDAERVFGYRMMRIAAGDSTPLPGWDENAYADSRFGLGNFTNLTSELVALRQSNLWLLQRIVPQAWDRSAEVSGNRMTVRAIAWLTAGHLQHHFQIIEERCETKVARTPPPMMPPQEPAKASTETPMSS</sequence>
<reference evidence="3 4" key="1">
    <citation type="submission" date="2019-02" db="EMBL/GenBank/DDBJ databases">
        <title>Deep-cultivation of Planctomycetes and their phenomic and genomic characterization uncovers novel biology.</title>
        <authorList>
            <person name="Wiegand S."/>
            <person name="Jogler M."/>
            <person name="Boedeker C."/>
            <person name="Pinto D."/>
            <person name="Vollmers J."/>
            <person name="Rivas-Marin E."/>
            <person name="Kohn T."/>
            <person name="Peeters S.H."/>
            <person name="Heuer A."/>
            <person name="Rast P."/>
            <person name="Oberbeckmann S."/>
            <person name="Bunk B."/>
            <person name="Jeske O."/>
            <person name="Meyerdierks A."/>
            <person name="Storesund J.E."/>
            <person name="Kallscheuer N."/>
            <person name="Luecker S."/>
            <person name="Lage O.M."/>
            <person name="Pohl T."/>
            <person name="Merkel B.J."/>
            <person name="Hornburger P."/>
            <person name="Mueller R.-W."/>
            <person name="Bruemmer F."/>
            <person name="Labrenz M."/>
            <person name="Spormann A.M."/>
            <person name="Op den Camp H."/>
            <person name="Overmann J."/>
            <person name="Amann R."/>
            <person name="Jetten M.S.M."/>
            <person name="Mascher T."/>
            <person name="Medema M.H."/>
            <person name="Devos D.P."/>
            <person name="Kaster A.-K."/>
            <person name="Ovreas L."/>
            <person name="Rohde M."/>
            <person name="Galperin M.Y."/>
            <person name="Jogler C."/>
        </authorList>
    </citation>
    <scope>NUCLEOTIDE SEQUENCE [LARGE SCALE GENOMIC DNA]</scope>
    <source>
        <strain evidence="3 4">K22_7</strain>
    </source>
</reference>
<dbReference type="AlphaFoldDB" id="A0A517NL24"/>
<proteinExistence type="predicted"/>
<dbReference type="EMBL" id="CP036525">
    <property type="protein sequence ID" value="QDT07842.1"/>
    <property type="molecule type" value="Genomic_DNA"/>
</dbReference>
<dbReference type="RefSeq" id="WP_145176362.1">
    <property type="nucleotide sequence ID" value="NZ_CP036525.1"/>
</dbReference>
<dbReference type="SUPFAM" id="SSF109854">
    <property type="entry name" value="DinB/YfiT-like putative metalloenzymes"/>
    <property type="match status" value="1"/>
</dbReference>
<dbReference type="Pfam" id="PF12867">
    <property type="entry name" value="DinB_2"/>
    <property type="match status" value="1"/>
</dbReference>
<accession>A0A517NL24</accession>
<dbReference type="InterPro" id="IPR024775">
    <property type="entry name" value="DinB-like"/>
</dbReference>
<evidence type="ECO:0000256" key="1">
    <source>
        <dbReference type="SAM" id="MobiDB-lite"/>
    </source>
</evidence>
<dbReference type="KEGG" id="rlc:K227x_62710"/>
<keyword evidence="4" id="KW-1185">Reference proteome</keyword>
<evidence type="ECO:0000313" key="3">
    <source>
        <dbReference type="EMBL" id="QDT07842.1"/>
    </source>
</evidence>
<dbReference type="Gene3D" id="1.20.120.450">
    <property type="entry name" value="dinb family like domain"/>
    <property type="match status" value="1"/>
</dbReference>
<name>A0A517NL24_9BACT</name>
<feature type="compositionally biased region" description="Pro residues" evidence="1">
    <location>
        <begin position="185"/>
        <end position="194"/>
    </location>
</feature>
<evidence type="ECO:0000313" key="4">
    <source>
        <dbReference type="Proteomes" id="UP000318538"/>
    </source>
</evidence>
<gene>
    <name evidence="3" type="ORF">K227x_62710</name>
</gene>
<dbReference type="OrthoDB" id="9793216at2"/>